<dbReference type="SUPFAM" id="SSF54427">
    <property type="entry name" value="NTF2-like"/>
    <property type="match status" value="1"/>
</dbReference>
<dbReference type="EMBL" id="SLWY01000001">
    <property type="protein sequence ID" value="TCO83772.1"/>
    <property type="molecule type" value="Genomic_DNA"/>
</dbReference>
<keyword evidence="3" id="KW-1185">Reference proteome</keyword>
<proteinExistence type="predicted"/>
<reference evidence="2 3" key="1">
    <citation type="submission" date="2019-03" db="EMBL/GenBank/DDBJ databases">
        <title>Genomic Encyclopedia of Type Strains, Phase IV (KMG-IV): sequencing the most valuable type-strain genomes for metagenomic binning, comparative biology and taxonomic classification.</title>
        <authorList>
            <person name="Goeker M."/>
        </authorList>
    </citation>
    <scope>NUCLEOTIDE SEQUENCE [LARGE SCALE GENOMIC DNA]</scope>
    <source>
        <strain evidence="2 3">DSM 25287</strain>
    </source>
</reference>
<evidence type="ECO:0000313" key="3">
    <source>
        <dbReference type="Proteomes" id="UP000295765"/>
    </source>
</evidence>
<keyword evidence="2" id="KW-0413">Isomerase</keyword>
<dbReference type="InterPro" id="IPR037401">
    <property type="entry name" value="SnoaL-like"/>
</dbReference>
<dbReference type="Proteomes" id="UP000295765">
    <property type="component" value="Unassembled WGS sequence"/>
</dbReference>
<dbReference type="InterPro" id="IPR032710">
    <property type="entry name" value="NTF2-like_dom_sf"/>
</dbReference>
<evidence type="ECO:0000313" key="2">
    <source>
        <dbReference type="EMBL" id="TCO83772.1"/>
    </source>
</evidence>
<dbReference type="Gene3D" id="3.10.450.50">
    <property type="match status" value="1"/>
</dbReference>
<accession>A0A4R2LDR4</accession>
<feature type="domain" description="SnoaL-like" evidence="1">
    <location>
        <begin position="19"/>
        <end position="134"/>
    </location>
</feature>
<protein>
    <submittedName>
        <fullName evidence="2">Ketosteroid isomerase-like protein</fullName>
    </submittedName>
</protein>
<dbReference type="PANTHER" id="PTHR34957:SF1">
    <property type="entry name" value="NUCLEAR TRANSPORT FACTOR 2 (NTF2) FAMILY PROTEIN"/>
    <property type="match status" value="1"/>
</dbReference>
<dbReference type="PANTHER" id="PTHR34957">
    <property type="entry name" value="NUCLEAR TRANSPORT FACTOR 2 (NTF2) FAMILY PROTEIN"/>
    <property type="match status" value="1"/>
</dbReference>
<dbReference type="GO" id="GO:0016853">
    <property type="term" value="F:isomerase activity"/>
    <property type="evidence" value="ECO:0007669"/>
    <property type="project" value="UniProtKB-KW"/>
</dbReference>
<gene>
    <name evidence="2" type="ORF">EV699_101156</name>
</gene>
<organism evidence="2 3">
    <name type="scientific">Plasticicumulans lactativorans</name>
    <dbReference type="NCBI Taxonomy" id="1133106"/>
    <lineage>
        <taxon>Bacteria</taxon>
        <taxon>Pseudomonadati</taxon>
        <taxon>Pseudomonadota</taxon>
        <taxon>Gammaproteobacteria</taxon>
        <taxon>Candidatus Competibacteraceae</taxon>
        <taxon>Plasticicumulans</taxon>
    </lineage>
</organism>
<dbReference type="AlphaFoldDB" id="A0A4R2LDR4"/>
<evidence type="ECO:0000259" key="1">
    <source>
        <dbReference type="Pfam" id="PF13474"/>
    </source>
</evidence>
<comment type="caution">
    <text evidence="2">The sequence shown here is derived from an EMBL/GenBank/DDBJ whole genome shotgun (WGS) entry which is preliminary data.</text>
</comment>
<name>A0A4R2LDR4_9GAMM</name>
<dbReference type="RefSeq" id="WP_132538039.1">
    <property type="nucleotide sequence ID" value="NZ_SLWY01000001.1"/>
</dbReference>
<dbReference type="Pfam" id="PF13474">
    <property type="entry name" value="SnoaL_3"/>
    <property type="match status" value="1"/>
</dbReference>
<dbReference type="OrthoDB" id="5767026at2"/>
<sequence length="152" mass="16639">MHDDDIPPAERGYASPEAAERAFYAAIESADLDAMRRVWEAGDGCACIHPLGPRLQGRERVLAGWRRIFDGGVRLRFTLSAVEVLADAALCVRLVQENIHVIGADEQPAHPVLATNVYRHGPHGWHLVLHHASPGPAVATAREPSARPDRLH</sequence>